<evidence type="ECO:0000259" key="1">
    <source>
        <dbReference type="Pfam" id="PF13785"/>
    </source>
</evidence>
<dbReference type="Pfam" id="PF13785">
    <property type="entry name" value="DUF4178"/>
    <property type="match status" value="1"/>
</dbReference>
<dbReference type="RefSeq" id="WP_092483585.1">
    <property type="nucleotide sequence ID" value="NZ_FOYM01000014.1"/>
</dbReference>
<reference evidence="3" key="1">
    <citation type="submission" date="2016-10" db="EMBL/GenBank/DDBJ databases">
        <authorList>
            <person name="Varghese N."/>
            <person name="Submissions S."/>
        </authorList>
    </citation>
    <scope>NUCLEOTIDE SEQUENCE [LARGE SCALE GENOMIC DNA]</scope>
    <source>
        <strain evidence="3">DSM 3669</strain>
    </source>
</reference>
<gene>
    <name evidence="2" type="ORF">SAMN05660706_114103</name>
</gene>
<dbReference type="STRING" id="39060.SAMN05660706_114103"/>
<dbReference type="Proteomes" id="UP000199584">
    <property type="component" value="Unassembled WGS sequence"/>
</dbReference>
<dbReference type="AlphaFoldDB" id="A0A1I6DPN0"/>
<feature type="domain" description="DUF4178" evidence="1">
    <location>
        <begin position="28"/>
        <end position="162"/>
    </location>
</feature>
<dbReference type="InterPro" id="IPR025235">
    <property type="entry name" value="DUF4178"/>
</dbReference>
<accession>A0A1I6DPN0</accession>
<sequence length="173" mass="19459">MGIFDKIFGRKPGKAGNKVEKRHLLNMRVGDIVSYDLIDYTVVGLIKYEDSGYTWTAYQLEGDGERVWLGVEQDDALEAGIYKPVKLDLGDKPPRKITYRDKVFYLDEAGSATIVAVEGQAGAVAGQRISYWEYEDESEDYALSVEMWGGDLEVSFGYYIHPRELSIMAGSHN</sequence>
<organism evidence="2 3">
    <name type="scientific">Desulfoscipio geothermicus DSM 3669</name>
    <dbReference type="NCBI Taxonomy" id="1121426"/>
    <lineage>
        <taxon>Bacteria</taxon>
        <taxon>Bacillati</taxon>
        <taxon>Bacillota</taxon>
        <taxon>Clostridia</taxon>
        <taxon>Eubacteriales</taxon>
        <taxon>Desulfallaceae</taxon>
        <taxon>Desulfoscipio</taxon>
    </lineage>
</organism>
<evidence type="ECO:0000313" key="2">
    <source>
        <dbReference type="EMBL" id="SFR07420.1"/>
    </source>
</evidence>
<dbReference type="OrthoDB" id="3775810at2"/>
<proteinExistence type="predicted"/>
<name>A0A1I6DPN0_9FIRM</name>
<protein>
    <recommendedName>
        <fullName evidence="1">DUF4178 domain-containing protein</fullName>
    </recommendedName>
</protein>
<dbReference type="EMBL" id="FOYM01000014">
    <property type="protein sequence ID" value="SFR07420.1"/>
    <property type="molecule type" value="Genomic_DNA"/>
</dbReference>
<keyword evidence="3" id="KW-1185">Reference proteome</keyword>
<evidence type="ECO:0000313" key="3">
    <source>
        <dbReference type="Proteomes" id="UP000199584"/>
    </source>
</evidence>